<keyword evidence="3" id="KW-1185">Reference proteome</keyword>
<feature type="region of interest" description="Disordered" evidence="1">
    <location>
        <begin position="203"/>
        <end position="414"/>
    </location>
</feature>
<reference evidence="2 3" key="1">
    <citation type="submission" date="2016-04" db="EMBL/GenBank/DDBJ databases">
        <title>A degradative enzymes factory behind the ericoid mycorrhizal symbiosis.</title>
        <authorList>
            <consortium name="DOE Joint Genome Institute"/>
            <person name="Martino E."/>
            <person name="Morin E."/>
            <person name="Grelet G."/>
            <person name="Kuo A."/>
            <person name="Kohler A."/>
            <person name="Daghino S."/>
            <person name="Barry K."/>
            <person name="Choi C."/>
            <person name="Cichocki N."/>
            <person name="Clum A."/>
            <person name="Copeland A."/>
            <person name="Hainaut M."/>
            <person name="Haridas S."/>
            <person name="Labutti K."/>
            <person name="Lindquist E."/>
            <person name="Lipzen A."/>
            <person name="Khouja H.-R."/>
            <person name="Murat C."/>
            <person name="Ohm R."/>
            <person name="Olson A."/>
            <person name="Spatafora J."/>
            <person name="Veneault-Fourrey C."/>
            <person name="Henrissat B."/>
            <person name="Grigoriev I."/>
            <person name="Martin F."/>
            <person name="Perotto S."/>
        </authorList>
    </citation>
    <scope>NUCLEOTIDE SEQUENCE [LARGE SCALE GENOMIC DNA]</scope>
    <source>
        <strain evidence="2 3">F</strain>
    </source>
</reference>
<feature type="compositionally biased region" description="Polar residues" evidence="1">
    <location>
        <begin position="336"/>
        <end position="354"/>
    </location>
</feature>
<sequence>MVLDNASASTSSDAFADSAPTSDADPYSDSQPGGSMNYHIDATKFPQPIPIIGRLLGYNEEFYSKSIQLRLKTISEVLERPPTQEEANAVAYYTTKSISIYSYGAPIGFAAGMWRAYESRSTFRFPFYQPNLEKFTPDRFPPGLDLIKGLRARACWHSARASIYSTLGMMFSQIVFVSYAATTSAVGELTDKRLKALTTAIQARGQKQRGALPGMQGTKLPSDGASAGTQYDGKDGASQDDASPTGGIFGEENTTEGPGTFGGGIGGSTQSQGQWAGRAAALPAQQSSEEPEARPFDAWDDASPTGGQGIAESIPPAPQGSAWDRVRRGERGAPNPSKSGGRSQSNQSPWTRQQNEIRKEQKDGSTTGDSFAFSKTEEERAYAKDEAQKEFDARVERERRGGDFSKGGGDQRRW</sequence>
<evidence type="ECO:0000313" key="3">
    <source>
        <dbReference type="Proteomes" id="UP000235786"/>
    </source>
</evidence>
<protein>
    <submittedName>
        <fullName evidence="2">Uncharacterized protein</fullName>
    </submittedName>
</protein>
<dbReference type="EMBL" id="KZ613937">
    <property type="protein sequence ID" value="PMD48399.1"/>
    <property type="molecule type" value="Genomic_DNA"/>
</dbReference>
<feature type="compositionally biased region" description="Low complexity" evidence="1">
    <location>
        <begin position="1"/>
        <end position="30"/>
    </location>
</feature>
<dbReference type="STRING" id="1149755.A0A2J6SCA4"/>
<gene>
    <name evidence="2" type="ORF">L207DRAFT_505430</name>
</gene>
<organism evidence="2 3">
    <name type="scientific">Hyaloscypha variabilis (strain UAMH 11265 / GT02V1 / F)</name>
    <name type="common">Meliniomyces variabilis</name>
    <dbReference type="NCBI Taxonomy" id="1149755"/>
    <lineage>
        <taxon>Eukaryota</taxon>
        <taxon>Fungi</taxon>
        <taxon>Dikarya</taxon>
        <taxon>Ascomycota</taxon>
        <taxon>Pezizomycotina</taxon>
        <taxon>Leotiomycetes</taxon>
        <taxon>Helotiales</taxon>
        <taxon>Hyaloscyphaceae</taxon>
        <taxon>Hyaloscypha</taxon>
        <taxon>Hyaloscypha variabilis</taxon>
    </lineage>
</organism>
<proteinExistence type="predicted"/>
<accession>A0A2J6SCA4</accession>
<dbReference type="OrthoDB" id="4204700at2759"/>
<evidence type="ECO:0000313" key="2">
    <source>
        <dbReference type="EMBL" id="PMD48399.1"/>
    </source>
</evidence>
<feature type="compositionally biased region" description="Basic and acidic residues" evidence="1">
    <location>
        <begin position="375"/>
        <end position="414"/>
    </location>
</feature>
<feature type="region of interest" description="Disordered" evidence="1">
    <location>
        <begin position="1"/>
        <end position="33"/>
    </location>
</feature>
<dbReference type="AlphaFoldDB" id="A0A2J6SCA4"/>
<evidence type="ECO:0000256" key="1">
    <source>
        <dbReference type="SAM" id="MobiDB-lite"/>
    </source>
</evidence>
<dbReference type="Proteomes" id="UP000235786">
    <property type="component" value="Unassembled WGS sequence"/>
</dbReference>
<name>A0A2J6SCA4_HYAVF</name>